<dbReference type="InterPro" id="IPR007372">
    <property type="entry name" value="Lipid/polyisoprenoid-bd_YceI"/>
</dbReference>
<dbReference type="SUPFAM" id="SSF101874">
    <property type="entry name" value="YceI-like"/>
    <property type="match status" value="1"/>
</dbReference>
<evidence type="ECO:0000313" key="3">
    <source>
        <dbReference type="EMBL" id="MBB3057169.1"/>
    </source>
</evidence>
<dbReference type="Gene3D" id="2.40.128.110">
    <property type="entry name" value="Lipid/polyisoprenoid-binding, YceI-like"/>
    <property type="match status" value="1"/>
</dbReference>
<feature type="signal peptide" evidence="1">
    <location>
        <begin position="1"/>
        <end position="19"/>
    </location>
</feature>
<reference evidence="3" key="1">
    <citation type="submission" date="2020-08" db="EMBL/GenBank/DDBJ databases">
        <title>Genomic Encyclopedia of Type Strains, Phase III (KMG-III): the genomes of soil and plant-associated and newly described type strains.</title>
        <authorList>
            <person name="Whitman W."/>
        </authorList>
    </citation>
    <scope>NUCLEOTIDE SEQUENCE [LARGE SCALE GENOMIC DNA]</scope>
    <source>
        <strain evidence="3">CECT 8628</strain>
    </source>
</reference>
<protein>
    <recommendedName>
        <fullName evidence="2">Lipid/polyisoprenoid-binding YceI-like domain-containing protein</fullName>
    </recommendedName>
</protein>
<keyword evidence="4" id="KW-1185">Reference proteome</keyword>
<dbReference type="AlphaFoldDB" id="A0A839SKW1"/>
<sequence>MNKLIFSLLLTAVSFTLHAQKIYVTKTGQIKFNASTALENVAATNNQVDSKMVDKTGQIVFSALIKSFRFDNQLMEDHFNENYLESSKIPKAEFKGFITNASTINFSKDGKYPINVDGTLSLHGVSQKVTAGGVMTIQGGKPTITGSFKIKIKEYGITGLYIGEKIASEVEITINCEYE</sequence>
<proteinExistence type="predicted"/>
<evidence type="ECO:0000256" key="1">
    <source>
        <dbReference type="SAM" id="SignalP"/>
    </source>
</evidence>
<keyword evidence="1" id="KW-0732">Signal</keyword>
<comment type="caution">
    <text evidence="3">The sequence shown here is derived from an EMBL/GenBank/DDBJ whole genome shotgun (WGS) entry which is preliminary data.</text>
</comment>
<feature type="domain" description="Lipid/polyisoprenoid-binding YceI-like" evidence="2">
    <location>
        <begin position="28"/>
        <end position="177"/>
    </location>
</feature>
<organism evidence="3 4">
    <name type="scientific">Mucilaginibacter gotjawali</name>
    <dbReference type="NCBI Taxonomy" id="1550579"/>
    <lineage>
        <taxon>Bacteria</taxon>
        <taxon>Pseudomonadati</taxon>
        <taxon>Bacteroidota</taxon>
        <taxon>Sphingobacteriia</taxon>
        <taxon>Sphingobacteriales</taxon>
        <taxon>Sphingobacteriaceae</taxon>
        <taxon>Mucilaginibacter</taxon>
    </lineage>
</organism>
<dbReference type="Proteomes" id="UP000539265">
    <property type="component" value="Unassembled WGS sequence"/>
</dbReference>
<dbReference type="EMBL" id="JACHWX010000011">
    <property type="protein sequence ID" value="MBB3057169.1"/>
    <property type="molecule type" value="Genomic_DNA"/>
</dbReference>
<dbReference type="RefSeq" id="WP_183476110.1">
    <property type="nucleotide sequence ID" value="NZ_JACHWX010000011.1"/>
</dbReference>
<evidence type="ECO:0000313" key="4">
    <source>
        <dbReference type="Proteomes" id="UP000539265"/>
    </source>
</evidence>
<name>A0A839SKW1_9SPHI</name>
<feature type="chain" id="PRO_5032364604" description="Lipid/polyisoprenoid-binding YceI-like domain-containing protein" evidence="1">
    <location>
        <begin position="20"/>
        <end position="179"/>
    </location>
</feature>
<dbReference type="InterPro" id="IPR036761">
    <property type="entry name" value="TTHA0802/YceI-like_sf"/>
</dbReference>
<gene>
    <name evidence="3" type="ORF">FHS11_003597</name>
</gene>
<dbReference type="Pfam" id="PF04264">
    <property type="entry name" value="YceI"/>
    <property type="match status" value="1"/>
</dbReference>
<accession>A0A839SKW1</accession>
<evidence type="ECO:0000259" key="2">
    <source>
        <dbReference type="Pfam" id="PF04264"/>
    </source>
</evidence>